<dbReference type="SMART" id="SM00387">
    <property type="entry name" value="HATPase_c"/>
    <property type="match status" value="1"/>
</dbReference>
<organism evidence="23 24">
    <name type="scientific">Calycomorphotria hydatis</name>
    <dbReference type="NCBI Taxonomy" id="2528027"/>
    <lineage>
        <taxon>Bacteria</taxon>
        <taxon>Pseudomonadati</taxon>
        <taxon>Planctomycetota</taxon>
        <taxon>Planctomycetia</taxon>
        <taxon>Planctomycetales</taxon>
        <taxon>Planctomycetaceae</taxon>
        <taxon>Calycomorphotria</taxon>
    </lineage>
</organism>
<keyword evidence="16" id="KW-0175">Coiled coil</keyword>
<evidence type="ECO:0000256" key="12">
    <source>
        <dbReference type="ARBA" id="ARBA00023012"/>
    </source>
</evidence>
<evidence type="ECO:0000259" key="22">
    <source>
        <dbReference type="PROSITE" id="PS50894"/>
    </source>
</evidence>
<feature type="modified residue" description="4-aspartylphosphate" evidence="15">
    <location>
        <position position="987"/>
    </location>
</feature>
<keyword evidence="13 17" id="KW-0472">Membrane</keyword>
<dbReference type="SUPFAM" id="SSF103190">
    <property type="entry name" value="Sensory domain-like"/>
    <property type="match status" value="1"/>
</dbReference>
<proteinExistence type="predicted"/>
<dbReference type="InterPro" id="IPR005467">
    <property type="entry name" value="His_kinase_dom"/>
</dbReference>
<evidence type="ECO:0000256" key="17">
    <source>
        <dbReference type="SAM" id="Phobius"/>
    </source>
</evidence>
<dbReference type="Gene3D" id="1.20.120.160">
    <property type="entry name" value="HPT domain"/>
    <property type="match status" value="1"/>
</dbReference>
<evidence type="ECO:0000259" key="18">
    <source>
        <dbReference type="PROSITE" id="PS50109"/>
    </source>
</evidence>
<dbReference type="CDD" id="cd00156">
    <property type="entry name" value="REC"/>
    <property type="match status" value="1"/>
</dbReference>
<evidence type="ECO:0000313" key="23">
    <source>
        <dbReference type="EMBL" id="QDT66770.1"/>
    </source>
</evidence>
<evidence type="ECO:0000259" key="21">
    <source>
        <dbReference type="PROSITE" id="PS50885"/>
    </source>
</evidence>
<evidence type="ECO:0000259" key="20">
    <source>
        <dbReference type="PROSITE" id="PS50112"/>
    </source>
</evidence>
<dbReference type="PRINTS" id="PR00344">
    <property type="entry name" value="BCTRLSENSOR"/>
</dbReference>
<evidence type="ECO:0000256" key="5">
    <source>
        <dbReference type="ARBA" id="ARBA00022553"/>
    </source>
</evidence>
<evidence type="ECO:0000313" key="24">
    <source>
        <dbReference type="Proteomes" id="UP000319976"/>
    </source>
</evidence>
<feature type="domain" description="Response regulatory" evidence="19">
    <location>
        <begin position="795"/>
        <end position="915"/>
    </location>
</feature>
<dbReference type="Pfam" id="PF01627">
    <property type="entry name" value="Hpt"/>
    <property type="match status" value="1"/>
</dbReference>
<dbReference type="InterPro" id="IPR011006">
    <property type="entry name" value="CheY-like_superfamily"/>
</dbReference>
<dbReference type="PANTHER" id="PTHR45339:SF1">
    <property type="entry name" value="HYBRID SIGNAL TRANSDUCTION HISTIDINE KINASE J"/>
    <property type="match status" value="1"/>
</dbReference>
<evidence type="ECO:0000256" key="10">
    <source>
        <dbReference type="ARBA" id="ARBA00022840"/>
    </source>
</evidence>
<protein>
    <recommendedName>
        <fullName evidence="3">histidine kinase</fullName>
        <ecNumber evidence="3">2.7.13.3</ecNumber>
    </recommendedName>
</protein>
<dbReference type="PANTHER" id="PTHR45339">
    <property type="entry name" value="HYBRID SIGNAL TRANSDUCTION HISTIDINE KINASE J"/>
    <property type="match status" value="1"/>
</dbReference>
<evidence type="ECO:0000256" key="13">
    <source>
        <dbReference type="ARBA" id="ARBA00023136"/>
    </source>
</evidence>
<dbReference type="FunFam" id="1.10.287.130:FF:000002">
    <property type="entry name" value="Two-component osmosensing histidine kinase"/>
    <property type="match status" value="1"/>
</dbReference>
<dbReference type="PROSITE" id="PS50110">
    <property type="entry name" value="RESPONSE_REGULATORY"/>
    <property type="match status" value="2"/>
</dbReference>
<reference evidence="23 24" key="1">
    <citation type="submission" date="2019-02" db="EMBL/GenBank/DDBJ databases">
        <title>Deep-cultivation of Planctomycetes and their phenomic and genomic characterization uncovers novel biology.</title>
        <authorList>
            <person name="Wiegand S."/>
            <person name="Jogler M."/>
            <person name="Boedeker C."/>
            <person name="Pinto D."/>
            <person name="Vollmers J."/>
            <person name="Rivas-Marin E."/>
            <person name="Kohn T."/>
            <person name="Peeters S.H."/>
            <person name="Heuer A."/>
            <person name="Rast P."/>
            <person name="Oberbeckmann S."/>
            <person name="Bunk B."/>
            <person name="Jeske O."/>
            <person name="Meyerdierks A."/>
            <person name="Storesund J.E."/>
            <person name="Kallscheuer N."/>
            <person name="Luecker S."/>
            <person name="Lage O.M."/>
            <person name="Pohl T."/>
            <person name="Merkel B.J."/>
            <person name="Hornburger P."/>
            <person name="Mueller R.-W."/>
            <person name="Bruemmer F."/>
            <person name="Labrenz M."/>
            <person name="Spormann A.M."/>
            <person name="Op den Camp H."/>
            <person name="Overmann J."/>
            <person name="Amann R."/>
            <person name="Jetten M.S.M."/>
            <person name="Mascher T."/>
            <person name="Medema M.H."/>
            <person name="Devos D.P."/>
            <person name="Kaster A.-K."/>
            <person name="Ovreas L."/>
            <person name="Rohde M."/>
            <person name="Galperin M.Y."/>
            <person name="Jogler C."/>
        </authorList>
    </citation>
    <scope>NUCLEOTIDE SEQUENCE [LARGE SCALE GENOMIC DNA]</scope>
    <source>
        <strain evidence="23 24">V22</strain>
    </source>
</reference>
<evidence type="ECO:0000256" key="9">
    <source>
        <dbReference type="ARBA" id="ARBA00022777"/>
    </source>
</evidence>
<evidence type="ECO:0000259" key="19">
    <source>
        <dbReference type="PROSITE" id="PS50110"/>
    </source>
</evidence>
<dbReference type="CDD" id="cd00130">
    <property type="entry name" value="PAS"/>
    <property type="match status" value="1"/>
</dbReference>
<dbReference type="EC" id="2.7.13.3" evidence="3"/>
<dbReference type="CDD" id="cd06225">
    <property type="entry name" value="HAMP"/>
    <property type="match status" value="1"/>
</dbReference>
<keyword evidence="6 23" id="KW-0808">Transferase</keyword>
<dbReference type="InterPro" id="IPR003594">
    <property type="entry name" value="HATPase_dom"/>
</dbReference>
<evidence type="ECO:0000256" key="2">
    <source>
        <dbReference type="ARBA" id="ARBA00004651"/>
    </source>
</evidence>
<dbReference type="SMART" id="SM00091">
    <property type="entry name" value="PAS"/>
    <property type="match status" value="1"/>
</dbReference>
<dbReference type="OrthoDB" id="9762493at2"/>
<dbReference type="CDD" id="cd17546">
    <property type="entry name" value="REC_hyHK_CKI1_RcsC-like"/>
    <property type="match status" value="1"/>
</dbReference>
<dbReference type="InterPro" id="IPR036097">
    <property type="entry name" value="HisK_dim/P_sf"/>
</dbReference>
<feature type="modified residue" description="4-aspartylphosphate" evidence="15">
    <location>
        <position position="848"/>
    </location>
</feature>
<dbReference type="Gene3D" id="1.10.287.130">
    <property type="match status" value="1"/>
</dbReference>
<evidence type="ECO:0000256" key="8">
    <source>
        <dbReference type="ARBA" id="ARBA00022741"/>
    </source>
</evidence>
<keyword evidence="9 23" id="KW-0418">Kinase</keyword>
<keyword evidence="4" id="KW-1003">Cell membrane</keyword>
<evidence type="ECO:0000256" key="4">
    <source>
        <dbReference type="ARBA" id="ARBA00022475"/>
    </source>
</evidence>
<dbReference type="SUPFAM" id="SSF55785">
    <property type="entry name" value="PYP-like sensor domain (PAS domain)"/>
    <property type="match status" value="1"/>
</dbReference>
<evidence type="ECO:0000256" key="3">
    <source>
        <dbReference type="ARBA" id="ARBA00012438"/>
    </source>
</evidence>
<keyword evidence="24" id="KW-1185">Reference proteome</keyword>
<dbReference type="InterPro" id="IPR004358">
    <property type="entry name" value="Sig_transdc_His_kin-like_C"/>
</dbReference>
<dbReference type="SUPFAM" id="SSF47384">
    <property type="entry name" value="Homodimeric domain of signal transducing histidine kinase"/>
    <property type="match status" value="1"/>
</dbReference>
<dbReference type="Gene3D" id="3.30.565.10">
    <property type="entry name" value="Histidine kinase-like ATPase, C-terminal domain"/>
    <property type="match status" value="1"/>
</dbReference>
<dbReference type="InterPro" id="IPR000014">
    <property type="entry name" value="PAS"/>
</dbReference>
<dbReference type="Pfam" id="PF00672">
    <property type="entry name" value="HAMP"/>
    <property type="match status" value="1"/>
</dbReference>
<keyword evidence="12" id="KW-0902">Two-component regulatory system</keyword>
<dbReference type="Pfam" id="PF00072">
    <property type="entry name" value="Response_reg"/>
    <property type="match status" value="2"/>
</dbReference>
<feature type="transmembrane region" description="Helical" evidence="17">
    <location>
        <begin position="301"/>
        <end position="324"/>
    </location>
</feature>
<evidence type="ECO:0000256" key="11">
    <source>
        <dbReference type="ARBA" id="ARBA00022989"/>
    </source>
</evidence>
<dbReference type="InterPro" id="IPR036641">
    <property type="entry name" value="HPT_dom_sf"/>
</dbReference>
<feature type="domain" description="HAMP" evidence="21">
    <location>
        <begin position="325"/>
        <end position="377"/>
    </location>
</feature>
<dbReference type="InterPro" id="IPR008207">
    <property type="entry name" value="Sig_transdc_His_kin_Hpt_dom"/>
</dbReference>
<dbReference type="Gene3D" id="3.30.450.20">
    <property type="entry name" value="PAS domain"/>
    <property type="match status" value="2"/>
</dbReference>
<feature type="domain" description="Histidine kinase" evidence="18">
    <location>
        <begin position="556"/>
        <end position="773"/>
    </location>
</feature>
<feature type="modified residue" description="Phosphohistidine" evidence="14">
    <location>
        <position position="1149"/>
    </location>
</feature>
<feature type="transmembrane region" description="Helical" evidence="17">
    <location>
        <begin position="15"/>
        <end position="36"/>
    </location>
</feature>
<dbReference type="Proteomes" id="UP000319976">
    <property type="component" value="Chromosome"/>
</dbReference>
<dbReference type="AlphaFoldDB" id="A0A517TEG5"/>
<keyword evidence="11 17" id="KW-1133">Transmembrane helix</keyword>
<dbReference type="RefSeq" id="WP_145266169.1">
    <property type="nucleotide sequence ID" value="NZ_CP036316.1"/>
</dbReference>
<dbReference type="Gene3D" id="3.40.50.2300">
    <property type="match status" value="2"/>
</dbReference>
<feature type="domain" description="HPt" evidence="22">
    <location>
        <begin position="1110"/>
        <end position="1212"/>
    </location>
</feature>
<evidence type="ECO:0000256" key="1">
    <source>
        <dbReference type="ARBA" id="ARBA00000085"/>
    </source>
</evidence>
<dbReference type="SUPFAM" id="SSF158472">
    <property type="entry name" value="HAMP domain-like"/>
    <property type="match status" value="1"/>
</dbReference>
<keyword evidence="8" id="KW-0547">Nucleotide-binding</keyword>
<evidence type="ECO:0000256" key="14">
    <source>
        <dbReference type="PROSITE-ProRule" id="PRU00110"/>
    </source>
</evidence>
<dbReference type="EMBL" id="CP036316">
    <property type="protein sequence ID" value="QDT66770.1"/>
    <property type="molecule type" value="Genomic_DNA"/>
</dbReference>
<dbReference type="InterPro" id="IPR035965">
    <property type="entry name" value="PAS-like_dom_sf"/>
</dbReference>
<dbReference type="CDD" id="cd00082">
    <property type="entry name" value="HisKA"/>
    <property type="match status" value="1"/>
</dbReference>
<dbReference type="InterPro" id="IPR036890">
    <property type="entry name" value="HATPase_C_sf"/>
</dbReference>
<dbReference type="SUPFAM" id="SSF47226">
    <property type="entry name" value="Histidine-containing phosphotransfer domain, HPT domain"/>
    <property type="match status" value="1"/>
</dbReference>
<evidence type="ECO:0000256" key="6">
    <source>
        <dbReference type="ARBA" id="ARBA00022679"/>
    </source>
</evidence>
<dbReference type="InterPro" id="IPR029151">
    <property type="entry name" value="Sensor-like_sf"/>
</dbReference>
<dbReference type="PROSITE" id="PS50885">
    <property type="entry name" value="HAMP"/>
    <property type="match status" value="1"/>
</dbReference>
<dbReference type="SMART" id="SM00448">
    <property type="entry name" value="REC"/>
    <property type="match status" value="2"/>
</dbReference>
<keyword evidence="7 17" id="KW-0812">Transmembrane</keyword>
<dbReference type="GO" id="GO:0000155">
    <property type="term" value="F:phosphorelay sensor kinase activity"/>
    <property type="evidence" value="ECO:0007669"/>
    <property type="project" value="InterPro"/>
</dbReference>
<dbReference type="InterPro" id="IPR003661">
    <property type="entry name" value="HisK_dim/P_dom"/>
</dbReference>
<evidence type="ECO:0000256" key="7">
    <source>
        <dbReference type="ARBA" id="ARBA00022692"/>
    </source>
</evidence>
<dbReference type="NCBIfam" id="TIGR00229">
    <property type="entry name" value="sensory_box"/>
    <property type="match status" value="1"/>
</dbReference>
<feature type="domain" description="PAS" evidence="20">
    <location>
        <begin position="414"/>
        <end position="484"/>
    </location>
</feature>
<feature type="domain" description="Response regulatory" evidence="19">
    <location>
        <begin position="938"/>
        <end position="1056"/>
    </location>
</feature>
<dbReference type="SUPFAM" id="SSF52172">
    <property type="entry name" value="CheY-like"/>
    <property type="match status" value="2"/>
</dbReference>
<feature type="coiled-coil region" evidence="16">
    <location>
        <begin position="397"/>
        <end position="424"/>
    </location>
</feature>
<dbReference type="SMART" id="SM00304">
    <property type="entry name" value="HAMP"/>
    <property type="match status" value="1"/>
</dbReference>
<evidence type="ECO:0000256" key="16">
    <source>
        <dbReference type="SAM" id="Coils"/>
    </source>
</evidence>
<gene>
    <name evidence="23" type="primary">barA_7</name>
    <name evidence="23" type="ORF">V22_40410</name>
</gene>
<comment type="catalytic activity">
    <reaction evidence="1">
        <text>ATP + protein L-histidine = ADP + protein N-phospho-L-histidine.</text>
        <dbReference type="EC" id="2.7.13.3"/>
    </reaction>
</comment>
<name>A0A517TEG5_9PLAN</name>
<keyword evidence="5 15" id="KW-0597">Phosphoprotein</keyword>
<dbReference type="PROSITE" id="PS50894">
    <property type="entry name" value="HPT"/>
    <property type="match status" value="1"/>
</dbReference>
<dbReference type="PROSITE" id="PS50112">
    <property type="entry name" value="PAS"/>
    <property type="match status" value="1"/>
</dbReference>
<dbReference type="CDD" id="cd16922">
    <property type="entry name" value="HATPase_EvgS-ArcB-TorS-like"/>
    <property type="match status" value="1"/>
</dbReference>
<dbReference type="Pfam" id="PF08448">
    <property type="entry name" value="PAS_4"/>
    <property type="match status" value="1"/>
</dbReference>
<keyword evidence="10" id="KW-0067">ATP-binding</keyword>
<dbReference type="KEGG" id="chya:V22_40410"/>
<dbReference type="SUPFAM" id="SSF55874">
    <property type="entry name" value="ATPase domain of HSP90 chaperone/DNA topoisomerase II/histidine kinase"/>
    <property type="match status" value="1"/>
</dbReference>
<comment type="subcellular location">
    <subcellularLocation>
        <location evidence="2">Cell membrane</location>
        <topology evidence="2">Multi-pass membrane protein</topology>
    </subcellularLocation>
</comment>
<dbReference type="SMART" id="SM00388">
    <property type="entry name" value="HisKA"/>
    <property type="match status" value="1"/>
</dbReference>
<dbReference type="Pfam" id="PF02518">
    <property type="entry name" value="HATPase_c"/>
    <property type="match status" value="1"/>
</dbReference>
<dbReference type="Pfam" id="PF00512">
    <property type="entry name" value="HisKA"/>
    <property type="match status" value="1"/>
</dbReference>
<dbReference type="InterPro" id="IPR003660">
    <property type="entry name" value="HAMP_dom"/>
</dbReference>
<dbReference type="FunFam" id="3.30.565.10:FF:000078">
    <property type="entry name" value="Two-component sensor histidine kinase"/>
    <property type="match status" value="1"/>
</dbReference>
<sequence length="1212" mass="134797">MSRVKHKSILIKQAIFVFVVVMVTAQAVSFTGYFLARSIISEQILTRLRLASAERRELLDTWVDRQEERVGLVASRTQLRSLLERYATEVIGNKDSAFAGEFQTRMLRILNDAKASTSEFQSISVTDARGSVIAATEPSLVGQDYSTEKCFKRGGRIRHVGTPHLEDENITLTLSAPAKSTSGDLLGVVMIECSARSLQEIFDGSRKLGVSGELFVGTRDGDEIHYLLPTERQAATTIPVADASAMARAIDGERGEVIEPYHGVEAMIVYGPISYQPPEIQSWGMIAKIDTAEAYAPLQQLWNYTAMISIILLVAAVTISYFLARHLTQPIRALNQLANNISEGKFDSQVKVRSSDELGELATSLNEMAIRLSDSYRSLQGSINQQNEELFLKNEQLVTEIEQRKRFEEELQDQQQLYASLVDNLPANLIRKDLAGRFTFINRTFSELLGVSPGQVIGKNDYDFFPRDQANKYRRDDHTVLETGQLLHDIEENKIGHEIRFLEVIKTPVHDAAGAIVGTQAIFWDVTDRHRLELAMLRAKEDAEAANRAKSDFLANMSHEIRTPMNAVIGMAELVLDTELNSTQREYLSTLSESAESLLVIINEILDFSKIEAGQVELDEQPFSLREMVGDALKTLALRAHNKDLELAWHVQPEVRDERIGDAARLRQVIVNLVGNAIKFTNEGEVVVDIGEEEGGQLHFFVRDTGIGIPSEKLESIFDAFTQADMSTTRQFGGTGLGLSISKQLIHLMGGRMWVESEVNSGSEFHFNVPLKIASDEQIRDAELGRLQLHMGGTRALVVDDSATNRQILQEMLSTAGLTVDTAGSANEGLEILKNGQSDEPIKLLVTDLQMPRKDGFEFVEEVRELQDFSDVTVLMLSSGHPSGEVERCKELGIAALFAKPVKQSELLNGISIALGQKLREQETQAISSERKGIPPLRILLAEDVIANQKLAMGLLGKWGHQVAIASDGQEAVQKWNDGEFDVILMDINMPHLDGLEATREIRRKESQTGQHIPIIAMTAHAMKGDREKCLAAGVDDYVAKPIRHAELYRALHALFSEQQVTKTENAMPVTNGEPVNTLTESAAEAAQACYNSDMMKIRWEDVLADLADDQELLCSVLEATLLECPQFTEKLDESAANEDFVAVAKAAHAIKGTLRIFKVDEAVKLLEQIEFAGKAEDIGTVRERLEQWHTMWSELQTELERYLASHREHAS</sequence>
<dbReference type="Gene3D" id="6.10.340.10">
    <property type="match status" value="1"/>
</dbReference>
<dbReference type="GO" id="GO:0005886">
    <property type="term" value="C:plasma membrane"/>
    <property type="evidence" value="ECO:0007669"/>
    <property type="project" value="UniProtKB-SubCell"/>
</dbReference>
<dbReference type="InterPro" id="IPR013656">
    <property type="entry name" value="PAS_4"/>
</dbReference>
<dbReference type="GO" id="GO:0005524">
    <property type="term" value="F:ATP binding"/>
    <property type="evidence" value="ECO:0007669"/>
    <property type="project" value="UniProtKB-KW"/>
</dbReference>
<dbReference type="InterPro" id="IPR001789">
    <property type="entry name" value="Sig_transdc_resp-reg_receiver"/>
</dbReference>
<accession>A0A517TEG5</accession>
<dbReference type="PROSITE" id="PS50109">
    <property type="entry name" value="HIS_KIN"/>
    <property type="match status" value="1"/>
</dbReference>
<evidence type="ECO:0000256" key="15">
    <source>
        <dbReference type="PROSITE-ProRule" id="PRU00169"/>
    </source>
</evidence>